<comment type="caution">
    <text evidence="1">The sequence shown here is derived from an EMBL/GenBank/DDBJ whole genome shotgun (WGS) entry which is preliminary data.</text>
</comment>
<dbReference type="Proteomes" id="UP000186922">
    <property type="component" value="Unassembled WGS sequence"/>
</dbReference>
<proteinExistence type="predicted"/>
<evidence type="ECO:0000313" key="1">
    <source>
        <dbReference type="EMBL" id="GAV07438.1"/>
    </source>
</evidence>
<protein>
    <submittedName>
        <fullName evidence="1">Uncharacterized protein</fullName>
    </submittedName>
</protein>
<organism evidence="1 2">
    <name type="scientific">Ramazzottius varieornatus</name>
    <name type="common">Water bear</name>
    <name type="synonym">Tardigrade</name>
    <dbReference type="NCBI Taxonomy" id="947166"/>
    <lineage>
        <taxon>Eukaryota</taxon>
        <taxon>Metazoa</taxon>
        <taxon>Ecdysozoa</taxon>
        <taxon>Tardigrada</taxon>
        <taxon>Eutardigrada</taxon>
        <taxon>Parachela</taxon>
        <taxon>Hypsibioidea</taxon>
        <taxon>Ramazzottiidae</taxon>
        <taxon>Ramazzottius</taxon>
    </lineage>
</organism>
<reference evidence="1 2" key="1">
    <citation type="journal article" date="2016" name="Nat. Commun.">
        <title>Extremotolerant tardigrade genome and improved radiotolerance of human cultured cells by tardigrade-unique protein.</title>
        <authorList>
            <person name="Hashimoto T."/>
            <person name="Horikawa D.D."/>
            <person name="Saito Y."/>
            <person name="Kuwahara H."/>
            <person name="Kozuka-Hata H."/>
            <person name="Shin-I T."/>
            <person name="Minakuchi Y."/>
            <person name="Ohishi K."/>
            <person name="Motoyama A."/>
            <person name="Aizu T."/>
            <person name="Enomoto A."/>
            <person name="Kondo K."/>
            <person name="Tanaka S."/>
            <person name="Hara Y."/>
            <person name="Koshikawa S."/>
            <person name="Sagara H."/>
            <person name="Miura T."/>
            <person name="Yokobori S."/>
            <person name="Miyagawa K."/>
            <person name="Suzuki Y."/>
            <person name="Kubo T."/>
            <person name="Oyama M."/>
            <person name="Kohara Y."/>
            <person name="Fujiyama A."/>
            <person name="Arakawa K."/>
            <person name="Katayama T."/>
            <person name="Toyoda A."/>
            <person name="Kunieda T."/>
        </authorList>
    </citation>
    <scope>NUCLEOTIDE SEQUENCE [LARGE SCALE GENOMIC DNA]</scope>
    <source>
        <strain evidence="1 2">YOKOZUNA-1</strain>
    </source>
</reference>
<name>A0A1D1W5H5_RAMVA</name>
<dbReference type="OrthoDB" id="8954335at2759"/>
<keyword evidence="2" id="KW-1185">Reference proteome</keyword>
<gene>
    <name evidence="1" type="primary">RvY_17272-1</name>
    <name evidence="1" type="synonym">RvY_17272.1</name>
    <name evidence="1" type="ORF">RvY_17272</name>
</gene>
<evidence type="ECO:0000313" key="2">
    <source>
        <dbReference type="Proteomes" id="UP000186922"/>
    </source>
</evidence>
<accession>A0A1D1W5H5</accession>
<dbReference type="AlphaFoldDB" id="A0A1D1W5H5"/>
<sequence>MEQESFATTDEQFALDFSIFNMKSKLKQSFQEIYHMMIVWFSQDIDQLYDAFIKKHGRDMIKMEYFAFEVKM</sequence>
<dbReference type="EMBL" id="BDGG01000015">
    <property type="protein sequence ID" value="GAV07438.1"/>
    <property type="molecule type" value="Genomic_DNA"/>
</dbReference>